<keyword evidence="2" id="KW-0808">Transferase</keyword>
<reference evidence="2 3" key="1">
    <citation type="submission" date="2016-11" db="EMBL/GenBank/DDBJ databases">
        <title>Paenibacillus species isolates.</title>
        <authorList>
            <person name="Beno S.M."/>
        </authorList>
    </citation>
    <scope>NUCLEOTIDE SEQUENCE [LARGE SCALE GENOMIC DNA]</scope>
    <source>
        <strain evidence="2 3">FSL H8-0246</strain>
    </source>
</reference>
<evidence type="ECO:0000313" key="2">
    <source>
        <dbReference type="EMBL" id="OMF17500.1"/>
    </source>
</evidence>
<dbReference type="InterPro" id="IPR011009">
    <property type="entry name" value="Kinase-like_dom_sf"/>
</dbReference>
<proteinExistence type="predicted"/>
<sequence length="265" mass="30131">MSEQEETFTGGNLNQVVRIGETVRRHAKPNPYVHELLLHLEKVGYHHAPQFLGIDEQGREILSYLEGIVPGNDYPEIEEDMWSDESLIEIAKLLRSYHDATVGFTTTSESMNRYPGGITEDEVVCHNDFAPYNMVYKGGRPQGIIDFDMAGPGPRMWDIAYTLYTSVPLADFSPKMDGKGVVPYTSHAHGTVRKERIALFMTTYGLSVPADLKQWVVSRIRFMCKTLTDRAAAGELAFIKMIEEGHLAHYEKELIFLEKHFDDWT</sequence>
<dbReference type="Proteomes" id="UP000187134">
    <property type="component" value="Unassembled WGS sequence"/>
</dbReference>
<evidence type="ECO:0000259" key="1">
    <source>
        <dbReference type="Pfam" id="PF01636"/>
    </source>
</evidence>
<gene>
    <name evidence="2" type="ORF">BK131_05920</name>
</gene>
<dbReference type="AlphaFoldDB" id="A0A1R1C5X0"/>
<comment type="caution">
    <text evidence="2">The sequence shown here is derived from an EMBL/GenBank/DDBJ whole genome shotgun (WGS) entry which is preliminary data.</text>
</comment>
<organism evidence="2 3">
    <name type="scientific">Paenibacillus amylolyticus</name>
    <dbReference type="NCBI Taxonomy" id="1451"/>
    <lineage>
        <taxon>Bacteria</taxon>
        <taxon>Bacillati</taxon>
        <taxon>Bacillota</taxon>
        <taxon>Bacilli</taxon>
        <taxon>Bacillales</taxon>
        <taxon>Paenibacillaceae</taxon>
        <taxon>Paenibacillus</taxon>
    </lineage>
</organism>
<dbReference type="EMBL" id="MRTJ01000001">
    <property type="protein sequence ID" value="OMF17500.1"/>
    <property type="molecule type" value="Genomic_DNA"/>
</dbReference>
<dbReference type="OrthoDB" id="236897at2"/>
<evidence type="ECO:0000313" key="3">
    <source>
        <dbReference type="Proteomes" id="UP000187134"/>
    </source>
</evidence>
<dbReference type="GO" id="GO:0016740">
    <property type="term" value="F:transferase activity"/>
    <property type="evidence" value="ECO:0007669"/>
    <property type="project" value="UniProtKB-KW"/>
</dbReference>
<dbReference type="Pfam" id="PF01636">
    <property type="entry name" value="APH"/>
    <property type="match status" value="1"/>
</dbReference>
<name>A0A1R1C5X0_PAEAM</name>
<feature type="domain" description="Aminoglycoside phosphotransferase" evidence="1">
    <location>
        <begin position="120"/>
        <end position="165"/>
    </location>
</feature>
<dbReference type="Gene3D" id="3.90.1200.10">
    <property type="match status" value="1"/>
</dbReference>
<protein>
    <submittedName>
        <fullName evidence="2">Aminoglycoside phosphotransferase</fullName>
    </submittedName>
</protein>
<accession>A0A1R1C5X0</accession>
<dbReference type="InterPro" id="IPR002575">
    <property type="entry name" value="Aminoglycoside_PTrfase"/>
</dbReference>
<dbReference type="SUPFAM" id="SSF56112">
    <property type="entry name" value="Protein kinase-like (PK-like)"/>
    <property type="match status" value="1"/>
</dbReference>